<protein>
    <submittedName>
        <fullName evidence="2">Uncharacterized protein</fullName>
    </submittedName>
</protein>
<dbReference type="Proteomes" id="UP001596957">
    <property type="component" value="Unassembled WGS sequence"/>
</dbReference>
<accession>A0ABW2VQI4</accession>
<evidence type="ECO:0000313" key="3">
    <source>
        <dbReference type="Proteomes" id="UP001596957"/>
    </source>
</evidence>
<proteinExistence type="predicted"/>
<dbReference type="RefSeq" id="WP_381248682.1">
    <property type="nucleotide sequence ID" value="NZ_JBHTBI010000003.1"/>
</dbReference>
<organism evidence="2 3">
    <name type="scientific">Streptomyces lutosisoli</name>
    <dbReference type="NCBI Taxonomy" id="2665721"/>
    <lineage>
        <taxon>Bacteria</taxon>
        <taxon>Bacillati</taxon>
        <taxon>Actinomycetota</taxon>
        <taxon>Actinomycetes</taxon>
        <taxon>Kitasatosporales</taxon>
        <taxon>Streptomycetaceae</taxon>
        <taxon>Streptomyces</taxon>
    </lineage>
</organism>
<sequence length="69" mass="7548">MRVDAPADPDRTRVEVLAETCGRPLGLELLPDGVLLVRDARRGQGRSDTFVDDLPGQPDNLWRAPDGPI</sequence>
<name>A0ABW2VQI4_9ACTN</name>
<evidence type="ECO:0000313" key="2">
    <source>
        <dbReference type="EMBL" id="MFD0286756.1"/>
    </source>
</evidence>
<reference evidence="3" key="1">
    <citation type="journal article" date="2019" name="Int. J. Syst. Evol. Microbiol.">
        <title>The Global Catalogue of Microorganisms (GCM) 10K type strain sequencing project: providing services to taxonomists for standard genome sequencing and annotation.</title>
        <authorList>
            <consortium name="The Broad Institute Genomics Platform"/>
            <consortium name="The Broad Institute Genome Sequencing Center for Infectious Disease"/>
            <person name="Wu L."/>
            <person name="Ma J."/>
        </authorList>
    </citation>
    <scope>NUCLEOTIDE SEQUENCE [LARGE SCALE GENOMIC DNA]</scope>
    <source>
        <strain evidence="3">CGMCC 4.7198</strain>
    </source>
</reference>
<evidence type="ECO:0000256" key="1">
    <source>
        <dbReference type="SAM" id="MobiDB-lite"/>
    </source>
</evidence>
<feature type="region of interest" description="Disordered" evidence="1">
    <location>
        <begin position="45"/>
        <end position="69"/>
    </location>
</feature>
<comment type="caution">
    <text evidence="2">The sequence shown here is derived from an EMBL/GenBank/DDBJ whole genome shotgun (WGS) entry which is preliminary data.</text>
</comment>
<dbReference type="EMBL" id="JBHTEC010000001">
    <property type="protein sequence ID" value="MFD0286756.1"/>
    <property type="molecule type" value="Genomic_DNA"/>
</dbReference>
<keyword evidence="3" id="KW-1185">Reference proteome</keyword>
<gene>
    <name evidence="2" type="ORF">ACFQZP_34780</name>
</gene>